<keyword evidence="2" id="KW-1185">Reference proteome</keyword>
<evidence type="ECO:0000313" key="1">
    <source>
        <dbReference type="EMBL" id="RUS92363.1"/>
    </source>
</evidence>
<accession>A0A3S5K2L8</accession>
<reference evidence="1" key="1">
    <citation type="submission" date="2018-12" db="EMBL/GenBank/DDBJ databases">
        <authorList>
            <person name="Will S."/>
            <person name="Neumann-Schaal M."/>
            <person name="Henke P."/>
        </authorList>
    </citation>
    <scope>NUCLEOTIDE SEQUENCE</scope>
    <source>
        <strain evidence="1">PCC 7102</strain>
    </source>
</reference>
<gene>
    <name evidence="1" type="ORF">DSM106972_099370</name>
</gene>
<organism evidence="1 2">
    <name type="scientific">Dulcicalothrix desertica PCC 7102</name>
    <dbReference type="NCBI Taxonomy" id="232991"/>
    <lineage>
        <taxon>Bacteria</taxon>
        <taxon>Bacillati</taxon>
        <taxon>Cyanobacteriota</taxon>
        <taxon>Cyanophyceae</taxon>
        <taxon>Nostocales</taxon>
        <taxon>Calotrichaceae</taxon>
        <taxon>Dulcicalothrix</taxon>
    </lineage>
</organism>
<proteinExistence type="predicted"/>
<reference evidence="1" key="2">
    <citation type="journal article" date="2019" name="Genome Biol. Evol.">
        <title>Day and night: Metabolic profiles and evolutionary relationships of six axenic non-marine cyanobacteria.</title>
        <authorList>
            <person name="Will S.E."/>
            <person name="Henke P."/>
            <person name="Boedeker C."/>
            <person name="Huang S."/>
            <person name="Brinkmann H."/>
            <person name="Rohde M."/>
            <person name="Jarek M."/>
            <person name="Friedl T."/>
            <person name="Seufert S."/>
            <person name="Schumacher M."/>
            <person name="Overmann J."/>
            <person name="Neumann-Schaal M."/>
            <person name="Petersen J."/>
        </authorList>
    </citation>
    <scope>NUCLEOTIDE SEQUENCE [LARGE SCALE GENOMIC DNA]</scope>
    <source>
        <strain evidence="1">PCC 7102</strain>
    </source>
</reference>
<name>A0A3S5K2L8_9CYAN</name>
<dbReference type="Proteomes" id="UP000271624">
    <property type="component" value="Unassembled WGS sequence"/>
</dbReference>
<dbReference type="AlphaFoldDB" id="A0A3S5K2L8"/>
<dbReference type="RefSeq" id="WP_127087819.1">
    <property type="nucleotide sequence ID" value="NZ_RSCL01000082.1"/>
</dbReference>
<sequence>MTDINDTTVILPDYIRIIERKESGWLFKSMKPFSTYLKVDINDFELLYGINKQQILVELFRISGGKLGFYIADLRHKQYYFCGLEAMNVKQKLLEIGIGRVDPMDCV</sequence>
<evidence type="ECO:0000313" key="2">
    <source>
        <dbReference type="Proteomes" id="UP000271624"/>
    </source>
</evidence>
<dbReference type="EMBL" id="RSCL01000082">
    <property type="protein sequence ID" value="RUS92363.1"/>
    <property type="molecule type" value="Genomic_DNA"/>
</dbReference>
<protein>
    <submittedName>
        <fullName evidence="1">Uncharacterized protein</fullName>
    </submittedName>
</protein>
<comment type="caution">
    <text evidence="1">The sequence shown here is derived from an EMBL/GenBank/DDBJ whole genome shotgun (WGS) entry which is preliminary data.</text>
</comment>
<dbReference type="OrthoDB" id="573986at2"/>